<dbReference type="InterPro" id="IPR046623">
    <property type="entry name" value="DUF6536"/>
</dbReference>
<feature type="compositionally biased region" description="Acidic residues" evidence="1">
    <location>
        <begin position="758"/>
        <end position="767"/>
    </location>
</feature>
<feature type="transmembrane region" description="Helical" evidence="2">
    <location>
        <begin position="509"/>
        <end position="534"/>
    </location>
</feature>
<evidence type="ECO:0000256" key="2">
    <source>
        <dbReference type="SAM" id="Phobius"/>
    </source>
</evidence>
<keyword evidence="5" id="KW-1185">Reference proteome</keyword>
<dbReference type="Proteomes" id="UP000188318">
    <property type="component" value="Unassembled WGS sequence"/>
</dbReference>
<feature type="compositionally biased region" description="Basic and acidic residues" evidence="1">
    <location>
        <begin position="768"/>
        <end position="784"/>
    </location>
</feature>
<dbReference type="STRING" id="602072.A0A1R3RHU1"/>
<dbReference type="PANTHER" id="PTHR35395">
    <property type="entry name" value="DUF6536 DOMAIN-CONTAINING PROTEIN"/>
    <property type="match status" value="1"/>
</dbReference>
<dbReference type="PANTHER" id="PTHR35395:SF1">
    <property type="entry name" value="DUF6536 DOMAIN-CONTAINING PROTEIN"/>
    <property type="match status" value="1"/>
</dbReference>
<dbReference type="Pfam" id="PF20163">
    <property type="entry name" value="DUF6536"/>
    <property type="match status" value="1"/>
</dbReference>
<evidence type="ECO:0000259" key="3">
    <source>
        <dbReference type="Pfam" id="PF20163"/>
    </source>
</evidence>
<feature type="transmembrane region" description="Helical" evidence="2">
    <location>
        <begin position="570"/>
        <end position="591"/>
    </location>
</feature>
<dbReference type="EMBL" id="KV907502">
    <property type="protein sequence ID" value="OOF94046.1"/>
    <property type="molecule type" value="Genomic_DNA"/>
</dbReference>
<keyword evidence="2" id="KW-1133">Transmembrane helix</keyword>
<proteinExistence type="predicted"/>
<dbReference type="VEuPathDB" id="FungiDB:ASPCADRAFT_131615"/>
<organism evidence="4 5">
    <name type="scientific">Aspergillus carbonarius (strain ITEM 5010)</name>
    <dbReference type="NCBI Taxonomy" id="602072"/>
    <lineage>
        <taxon>Eukaryota</taxon>
        <taxon>Fungi</taxon>
        <taxon>Dikarya</taxon>
        <taxon>Ascomycota</taxon>
        <taxon>Pezizomycotina</taxon>
        <taxon>Eurotiomycetes</taxon>
        <taxon>Eurotiomycetidae</taxon>
        <taxon>Eurotiales</taxon>
        <taxon>Aspergillaceae</taxon>
        <taxon>Aspergillus</taxon>
        <taxon>Aspergillus subgen. Circumdati</taxon>
    </lineage>
</organism>
<keyword evidence="2" id="KW-0812">Transmembrane</keyword>
<protein>
    <recommendedName>
        <fullName evidence="3">DUF6536 domain-containing protein</fullName>
    </recommendedName>
</protein>
<feature type="domain" description="DUF6536" evidence="3">
    <location>
        <begin position="2"/>
        <end position="154"/>
    </location>
</feature>
<evidence type="ECO:0000313" key="5">
    <source>
        <dbReference type="Proteomes" id="UP000188318"/>
    </source>
</evidence>
<dbReference type="OMA" id="PIMFTIC"/>
<gene>
    <name evidence="4" type="ORF">ASPCADRAFT_131615</name>
</gene>
<dbReference type="OrthoDB" id="5429634at2759"/>
<evidence type="ECO:0000313" key="4">
    <source>
        <dbReference type="EMBL" id="OOF94046.1"/>
    </source>
</evidence>
<feature type="transmembrane region" description="Helical" evidence="2">
    <location>
        <begin position="115"/>
        <end position="140"/>
    </location>
</feature>
<accession>A0A1R3RHU1</accession>
<feature type="transmembrane region" description="Helical" evidence="2">
    <location>
        <begin position="679"/>
        <end position="701"/>
    </location>
</feature>
<feature type="transmembrane region" description="Helical" evidence="2">
    <location>
        <begin position="6"/>
        <end position="30"/>
    </location>
</feature>
<dbReference type="AlphaFoldDB" id="A0A1R3RHU1"/>
<feature type="region of interest" description="Disordered" evidence="1">
    <location>
        <begin position="757"/>
        <end position="804"/>
    </location>
</feature>
<feature type="transmembrane region" description="Helical" evidence="2">
    <location>
        <begin position="404"/>
        <end position="427"/>
    </location>
</feature>
<evidence type="ECO:0000256" key="1">
    <source>
        <dbReference type="SAM" id="MobiDB-lite"/>
    </source>
</evidence>
<feature type="transmembrane region" description="Helical" evidence="2">
    <location>
        <begin position="639"/>
        <end position="659"/>
    </location>
</feature>
<reference evidence="5" key="1">
    <citation type="journal article" date="2017" name="Genome Biol.">
        <title>Comparative genomics reveals high biological diversity and specific adaptations in the industrially and medically important fungal genus Aspergillus.</title>
        <authorList>
            <person name="de Vries R.P."/>
            <person name="Riley R."/>
            <person name="Wiebenga A."/>
            <person name="Aguilar-Osorio G."/>
            <person name="Amillis S."/>
            <person name="Uchima C.A."/>
            <person name="Anderluh G."/>
            <person name="Asadollahi M."/>
            <person name="Askin M."/>
            <person name="Barry K."/>
            <person name="Battaglia E."/>
            <person name="Bayram O."/>
            <person name="Benocci T."/>
            <person name="Braus-Stromeyer S.A."/>
            <person name="Caldana C."/>
            <person name="Canovas D."/>
            <person name="Cerqueira G.C."/>
            <person name="Chen F."/>
            <person name="Chen W."/>
            <person name="Choi C."/>
            <person name="Clum A."/>
            <person name="Dos Santos R.A."/>
            <person name="Damasio A.R."/>
            <person name="Diallinas G."/>
            <person name="Emri T."/>
            <person name="Fekete E."/>
            <person name="Flipphi M."/>
            <person name="Freyberg S."/>
            <person name="Gallo A."/>
            <person name="Gournas C."/>
            <person name="Habgood R."/>
            <person name="Hainaut M."/>
            <person name="Harispe M.L."/>
            <person name="Henrissat B."/>
            <person name="Hilden K.S."/>
            <person name="Hope R."/>
            <person name="Hossain A."/>
            <person name="Karabika E."/>
            <person name="Karaffa L."/>
            <person name="Karanyi Z."/>
            <person name="Krasevec N."/>
            <person name="Kuo A."/>
            <person name="Kusch H."/>
            <person name="LaButti K."/>
            <person name="Lagendijk E.L."/>
            <person name="Lapidus A."/>
            <person name="Levasseur A."/>
            <person name="Lindquist E."/>
            <person name="Lipzen A."/>
            <person name="Logrieco A.F."/>
            <person name="MacCabe A."/>
            <person name="Maekelae M.R."/>
            <person name="Malavazi I."/>
            <person name="Melin P."/>
            <person name="Meyer V."/>
            <person name="Mielnichuk N."/>
            <person name="Miskei M."/>
            <person name="Molnar A.P."/>
            <person name="Mule G."/>
            <person name="Ngan C.Y."/>
            <person name="Orejas M."/>
            <person name="Orosz E."/>
            <person name="Ouedraogo J.P."/>
            <person name="Overkamp K.M."/>
            <person name="Park H.-S."/>
            <person name="Perrone G."/>
            <person name="Piumi F."/>
            <person name="Punt P.J."/>
            <person name="Ram A.F."/>
            <person name="Ramon A."/>
            <person name="Rauscher S."/>
            <person name="Record E."/>
            <person name="Riano-Pachon D.M."/>
            <person name="Robert V."/>
            <person name="Roehrig J."/>
            <person name="Ruller R."/>
            <person name="Salamov A."/>
            <person name="Salih N.S."/>
            <person name="Samson R.A."/>
            <person name="Sandor E."/>
            <person name="Sanguinetti M."/>
            <person name="Schuetze T."/>
            <person name="Sepcic K."/>
            <person name="Shelest E."/>
            <person name="Sherlock G."/>
            <person name="Sophianopoulou V."/>
            <person name="Squina F.M."/>
            <person name="Sun H."/>
            <person name="Susca A."/>
            <person name="Todd R.B."/>
            <person name="Tsang A."/>
            <person name="Unkles S.E."/>
            <person name="van de Wiele N."/>
            <person name="van Rossen-Uffink D."/>
            <person name="Oliveira J.V."/>
            <person name="Vesth T.C."/>
            <person name="Visser J."/>
            <person name="Yu J.-H."/>
            <person name="Zhou M."/>
            <person name="Andersen M.R."/>
            <person name="Archer D.B."/>
            <person name="Baker S.E."/>
            <person name="Benoit I."/>
            <person name="Brakhage A.A."/>
            <person name="Braus G.H."/>
            <person name="Fischer R."/>
            <person name="Frisvad J.C."/>
            <person name="Goldman G.H."/>
            <person name="Houbraken J."/>
            <person name="Oakley B."/>
            <person name="Pocsi I."/>
            <person name="Scazzocchio C."/>
            <person name="Seiboth B."/>
            <person name="vanKuyk P.A."/>
            <person name="Wortman J."/>
            <person name="Dyer P.S."/>
            <person name="Grigoriev I.V."/>
        </authorList>
    </citation>
    <scope>NUCLEOTIDE SEQUENCE [LARGE SCALE GENOMIC DNA]</scope>
    <source>
        <strain evidence="5">ITEM 5010</strain>
    </source>
</reference>
<sequence>MGVLICAYAAAAVLLINIILTLVATAVSFARHGTLTMTAATIYEGSCSRTKAWTTGLHLLINVLSTVVLGASSYCMQCLTAPARSDVDRAHGERVWLHIGVASLRNLAWAERSRLALWTALAITSLPIHLIYNSAVFFALGTKEYNVVLASANFDFDRPPSAHYNASYAECFESNTAMNMSAFYADLPKFKNLTRKECVQKHTANFPANLGTLILVTRNLTVANETLRWVSMGNPPSDYEGGVTYGYRWMCTQFGISYCTASNLLGAVDQWAAPVVNRWSAPVVNATVDLPQGRAAINGMVPDLYNMGDFEWRESGSWSLLDDFESLATDLLAFPSESSLQQALDNATLWKNSTWARAVRLQTTNEEACSADFQLQPGWTAGADAYPVEYCLSQETAEHCELQYSPTICLVVIACNVVKFLCMLLTARNDRKDIFLTVGDAMASFLTHPDPTTEQMGLLSRANLSAGPQPWQTRREQYWRVSLTGKGASQPQAWARLPPRQRWYRAVRLGQWITTITVCLVLISVGGYLLSLAIHGLADEGQSWSLPALWNLGFGSPTPYTIISLRHTSVISMALLANCPQIVISAGYFLYNNLLTHMVLTAEYDDYATQRKPLRVSWPEGSQRGTYYLSLPYRYSVPLLLASMLLHWLVSASLFYVEIIPFDTQGVASYSNQIIACGYAPIAIVFAITLGGVMTGTVMGLSRRQYQSRMPVASSCSAAISAACHPQGGDEHALKPIMWGEIPRPLQTKGGFNVDVESLSDTESDDGDLGRPTRARDERQRESDYSPLDESAGQDGAYGHCSFTSEEVTAPDPYRLYM</sequence>
<keyword evidence="2" id="KW-0472">Membrane</keyword>
<name>A0A1R3RHU1_ASPC5</name>